<protein>
    <submittedName>
        <fullName evidence="1">Uncharacterized protein</fullName>
    </submittedName>
</protein>
<dbReference type="EMBL" id="FMBM01000001">
    <property type="protein sequence ID" value="SCC78506.1"/>
    <property type="molecule type" value="Genomic_DNA"/>
</dbReference>
<proteinExistence type="predicted"/>
<reference evidence="1 2" key="1">
    <citation type="submission" date="2016-08" db="EMBL/GenBank/DDBJ databases">
        <authorList>
            <person name="Varghese N."/>
            <person name="Submissions Spin"/>
        </authorList>
    </citation>
    <scope>NUCLEOTIDE SEQUENCE [LARGE SCALE GENOMIC DNA]</scope>
    <source>
        <strain evidence="1 2">HL-109</strain>
    </source>
</reference>
<evidence type="ECO:0000313" key="1">
    <source>
        <dbReference type="EMBL" id="SCC78506.1"/>
    </source>
</evidence>
<keyword evidence="2" id="KW-1185">Reference proteome</keyword>
<accession>A0ABY0K4K5</accession>
<evidence type="ECO:0000313" key="2">
    <source>
        <dbReference type="Proteomes" id="UP000182800"/>
    </source>
</evidence>
<name>A0ABY0K4K5_9HYPH</name>
<dbReference type="RefSeq" id="WP_131817681.1">
    <property type="nucleotide sequence ID" value="NZ_FMBM01000001.1"/>
</dbReference>
<comment type="caution">
    <text evidence="1">The sequence shown here is derived from an EMBL/GenBank/DDBJ whole genome shotgun (WGS) entry which is preliminary data.</text>
</comment>
<organism evidence="1 2">
    <name type="scientific">Saliniramus fredricksonii</name>
    <dbReference type="NCBI Taxonomy" id="1653334"/>
    <lineage>
        <taxon>Bacteria</taxon>
        <taxon>Pseudomonadati</taxon>
        <taxon>Pseudomonadota</taxon>
        <taxon>Alphaproteobacteria</taxon>
        <taxon>Hyphomicrobiales</taxon>
        <taxon>Salinarimonadaceae</taxon>
        <taxon>Saliniramus</taxon>
    </lineage>
</organism>
<sequence>MMEAIHADHRQVMRQWLHGQAADFDVAVCLCFPVEMKQAERGYDDRWAQRHIGRFFNRIDRRLFKNEHKRKGKRIERLVVLEHASTIGWHAHIALPCPSDWTSFSFANLLRREWFDEIKPYARSLNIETYCWVKPIEGHYADYTLKWISPHLNDEKVDELSRCARFDELNSHFSNDHITPDEGRQAL</sequence>
<dbReference type="Proteomes" id="UP000182800">
    <property type="component" value="Unassembled WGS sequence"/>
</dbReference>
<gene>
    <name evidence="1" type="ORF">GA0071312_0328</name>
</gene>